<evidence type="ECO:0000259" key="2">
    <source>
        <dbReference type="Pfam" id="PF16313"/>
    </source>
</evidence>
<protein>
    <submittedName>
        <fullName evidence="5">Zinc-dependent metalloprotease</fullName>
    </submittedName>
</protein>
<keyword evidence="5" id="KW-0645">Protease</keyword>
<comment type="caution">
    <text evidence="5">The sequence shown here is derived from an EMBL/GenBank/DDBJ whole genome shotgun (WGS) entry which is preliminary data.</text>
</comment>
<accession>A0ABR7D2K8</accession>
<dbReference type="Pfam" id="PF17162">
    <property type="entry name" value="DUF5118"/>
    <property type="match status" value="1"/>
</dbReference>
<dbReference type="SUPFAM" id="SSF55486">
    <property type="entry name" value="Metalloproteases ('zincins'), catalytic domain"/>
    <property type="match status" value="1"/>
</dbReference>
<gene>
    <name evidence="5" type="ORF">H8S64_13760</name>
</gene>
<dbReference type="PANTHER" id="PTHR38478:SF1">
    <property type="entry name" value="ZINC DEPENDENT METALLOPROTEASE DOMAIN LIPOPROTEIN"/>
    <property type="match status" value="1"/>
</dbReference>
<feature type="domain" description="DUF5117" evidence="3">
    <location>
        <begin position="158"/>
        <end position="342"/>
    </location>
</feature>
<dbReference type="PANTHER" id="PTHR38478">
    <property type="entry name" value="PEPTIDASE M1A AND M12B"/>
    <property type="match status" value="1"/>
</dbReference>
<keyword evidence="5" id="KW-0378">Hydrolase</keyword>
<name>A0ABR7D2K8_9BACT</name>
<evidence type="ECO:0000256" key="1">
    <source>
        <dbReference type="SAM" id="Coils"/>
    </source>
</evidence>
<dbReference type="Pfam" id="PF16313">
    <property type="entry name" value="DUF4953"/>
    <property type="match status" value="1"/>
</dbReference>
<dbReference type="EMBL" id="JACOOH010000006">
    <property type="protein sequence ID" value="MBC5622166.1"/>
    <property type="molecule type" value="Genomic_DNA"/>
</dbReference>
<evidence type="ECO:0000259" key="4">
    <source>
        <dbReference type="Pfam" id="PF17162"/>
    </source>
</evidence>
<evidence type="ECO:0000313" key="5">
    <source>
        <dbReference type="EMBL" id="MBC5622166.1"/>
    </source>
</evidence>
<feature type="domain" description="DUF5118" evidence="4">
    <location>
        <begin position="95"/>
        <end position="142"/>
    </location>
</feature>
<proteinExistence type="predicted"/>
<organism evidence="5 6">
    <name type="scientific">Butyricimonas hominis</name>
    <dbReference type="NCBI Taxonomy" id="2763032"/>
    <lineage>
        <taxon>Bacteria</taxon>
        <taxon>Pseudomonadati</taxon>
        <taxon>Bacteroidota</taxon>
        <taxon>Bacteroidia</taxon>
        <taxon>Bacteroidales</taxon>
        <taxon>Odoribacteraceae</taxon>
        <taxon>Butyricimonas</taxon>
    </lineage>
</organism>
<dbReference type="InterPro" id="IPR033428">
    <property type="entry name" value="DUF5118"/>
</dbReference>
<dbReference type="GO" id="GO:0008237">
    <property type="term" value="F:metallopeptidase activity"/>
    <property type="evidence" value="ECO:0007669"/>
    <property type="project" value="UniProtKB-KW"/>
</dbReference>
<feature type="coiled-coil region" evidence="1">
    <location>
        <begin position="70"/>
        <end position="97"/>
    </location>
</feature>
<dbReference type="InterPro" id="IPR034032">
    <property type="entry name" value="Zn_MMP-like_bac"/>
</dbReference>
<evidence type="ECO:0000313" key="6">
    <source>
        <dbReference type="Proteomes" id="UP000646484"/>
    </source>
</evidence>
<keyword evidence="6" id="KW-1185">Reference proteome</keyword>
<reference evidence="5 6" key="1">
    <citation type="submission" date="2020-08" db="EMBL/GenBank/DDBJ databases">
        <title>Genome public.</title>
        <authorList>
            <person name="Liu C."/>
            <person name="Sun Q."/>
        </authorList>
    </citation>
    <scope>NUCLEOTIDE SEQUENCE [LARGE SCALE GENOMIC DNA]</scope>
    <source>
        <strain evidence="5 6">NSJ-56</strain>
    </source>
</reference>
<dbReference type="CDD" id="cd04276">
    <property type="entry name" value="ZnMc_MMP_like_2"/>
    <property type="match status" value="1"/>
</dbReference>
<feature type="domain" description="EcxA zinc-binding" evidence="2">
    <location>
        <begin position="473"/>
        <end position="775"/>
    </location>
</feature>
<sequence>MYALLVILILLPGYGKLFASNEVKSGYGCLYDTLTKDSTKEAEVRRKLKEVMDKKKSNRKEVAESDTLVNDSAKMAQEEAKRKLKEFSEKRKTAYDRLFADKAFETSESDFITLHKIDKKLYFEMPLEYFGREMVLSSAASETSNSVFADMAHRTMMHVKFKLVDSLVYLQRVNTTTTYDAKEKNIKSAIEANSLDVVVEAFKISAFKPDQTTVVFEVTKFFTEENEYLPLFRGNYSVFNILPKMKYGASVVSSIKTFDDNLTVKVLMPYTVSLTYLMSTYARADVTVVATRSLMLLPEDKMRPRKSDSRVGIFLTDKEHFTQAEDRLVTYSVAHRWRVEPKDVNAYKQGKLVEPKKPIVWYVDTAFPKEWIEPVKKGILRWNKAFEKIGFKNVMQVRDFPKNDTIFDPDNLKYSCVRYLPTSIANAMGPSYVDPTTGEIISASVLVYSNMVQMINNWRFVQTAQIDPLVRNKKMPKKIMDESIEYVVAHEIGHTLGFMHNMAASAAIPVESLRSAEFTKKYGTTPSIMDYARFNYVAQPGDKGVRLTPPDLGVYDEYLVKWNYEYFPTAKSMNEEAVILEKMVDAKAGDPMYRYGRQQVYSRYDPSALEEDLGDDPMKAGEYGIKNLKYILSNLDSWIKDDPDDSHKLSLYQGICNQYYRYIRNVMYNIGGIYLSEVKEGTPGERVVSVPREKQKASMKWVMNEFRNSDWVCDKKLISKFPLGIDMGVMIQKSLALSLHQLYKGVMLSAHVATDPYTVEEFFDDYYNLVFENTINGKPLTEGDKMLQMAAVNMVAETFKDKQSGGLFGVVNAQDAYRPSLEDVLAYGLDESGLTNKFAGELRREECRDMPETIEFGSGYGWQRQISVLAIDNSDIHIYTLGKRIQRLLESKVSTSQGAELMHYEALLFMLERRLKK</sequence>
<keyword evidence="1" id="KW-0175">Coiled coil</keyword>
<dbReference type="Proteomes" id="UP000646484">
    <property type="component" value="Unassembled WGS sequence"/>
</dbReference>
<dbReference type="InterPro" id="IPR024079">
    <property type="entry name" value="MetalloPept_cat_dom_sf"/>
</dbReference>
<dbReference type="InterPro" id="IPR032534">
    <property type="entry name" value="EcxA_zinc-bd"/>
</dbReference>
<evidence type="ECO:0000259" key="3">
    <source>
        <dbReference type="Pfam" id="PF17148"/>
    </source>
</evidence>
<dbReference type="InterPro" id="IPR033413">
    <property type="entry name" value="DUF5117"/>
</dbReference>
<dbReference type="Gene3D" id="3.40.390.10">
    <property type="entry name" value="Collagenase (Catalytic Domain)"/>
    <property type="match status" value="1"/>
</dbReference>
<keyword evidence="5" id="KW-0482">Metalloprotease</keyword>
<dbReference type="Pfam" id="PF17148">
    <property type="entry name" value="DUF5117"/>
    <property type="match status" value="1"/>
</dbReference>